<keyword evidence="2" id="KW-0808">Transferase</keyword>
<evidence type="ECO:0000256" key="4">
    <source>
        <dbReference type="SAM" id="MobiDB-lite"/>
    </source>
</evidence>
<accession>A0ABR0V820</accession>
<dbReference type="PANTHER" id="PTHR31623">
    <property type="entry name" value="F21J9.9"/>
    <property type="match status" value="1"/>
</dbReference>
<dbReference type="Proteomes" id="UP001318860">
    <property type="component" value="Unassembled WGS sequence"/>
</dbReference>
<comment type="similarity">
    <text evidence="1">Belongs to the plant acyltransferase family.</text>
</comment>
<dbReference type="PANTHER" id="PTHR31623:SF124">
    <property type="entry name" value="VINORINE SYNTHASE-RELATED"/>
    <property type="match status" value="1"/>
</dbReference>
<reference evidence="5 6" key="1">
    <citation type="journal article" date="2021" name="Comput. Struct. Biotechnol. J.">
        <title>De novo genome assembly of the potent medicinal plant Rehmannia glutinosa using nanopore technology.</title>
        <authorList>
            <person name="Ma L."/>
            <person name="Dong C."/>
            <person name="Song C."/>
            <person name="Wang X."/>
            <person name="Zheng X."/>
            <person name="Niu Y."/>
            <person name="Chen S."/>
            <person name="Feng W."/>
        </authorList>
    </citation>
    <scope>NUCLEOTIDE SEQUENCE [LARGE SCALE GENOMIC DNA]</scope>
    <source>
        <strain evidence="5">DH-2019</strain>
    </source>
</reference>
<name>A0ABR0V820_REHGL</name>
<sequence>MFDRELLGSSAGPMWGRGAQPPPSARYRRRAKQIQSLAVEIKFGAAAWLSACALQIGFSTSCSLGIFLTAWASVVGGGDGEMVIRPDFDSPLFFPENVAPLDLDFGVSRTRDRSIVGKRFVFDKNAISRLRDSASPEWRSSDRPPSRVMVVSAILTQALLRADRAKHGGEPRASLIAQAINVRERTVPPVSKYACGTWVSISYLEYTPIQSRGLENNFPGLVLNLREAALQGVKDCARILSEKEFGRWVLVDSYFEAAKKACSPNYKVIWITDWSKFGEYELDFGFGKPCLGELGRCAS</sequence>
<gene>
    <name evidence="5" type="ORF">DH2020_035682</name>
</gene>
<dbReference type="Pfam" id="PF02458">
    <property type="entry name" value="Transferase"/>
    <property type="match status" value="1"/>
</dbReference>
<evidence type="ECO:0000256" key="1">
    <source>
        <dbReference type="ARBA" id="ARBA00009861"/>
    </source>
</evidence>
<keyword evidence="6" id="KW-1185">Reference proteome</keyword>
<evidence type="ECO:0000313" key="5">
    <source>
        <dbReference type="EMBL" id="KAK6130590.1"/>
    </source>
</evidence>
<dbReference type="InterPro" id="IPR023213">
    <property type="entry name" value="CAT-like_dom_sf"/>
</dbReference>
<comment type="caution">
    <text evidence="5">The sequence shown here is derived from an EMBL/GenBank/DDBJ whole genome shotgun (WGS) entry which is preliminary data.</text>
</comment>
<evidence type="ECO:0000256" key="3">
    <source>
        <dbReference type="ARBA" id="ARBA00023315"/>
    </source>
</evidence>
<keyword evidence="3" id="KW-0012">Acyltransferase</keyword>
<protein>
    <submittedName>
        <fullName evidence="5">Uncharacterized protein</fullName>
    </submittedName>
</protein>
<organism evidence="5 6">
    <name type="scientific">Rehmannia glutinosa</name>
    <name type="common">Chinese foxglove</name>
    <dbReference type="NCBI Taxonomy" id="99300"/>
    <lineage>
        <taxon>Eukaryota</taxon>
        <taxon>Viridiplantae</taxon>
        <taxon>Streptophyta</taxon>
        <taxon>Embryophyta</taxon>
        <taxon>Tracheophyta</taxon>
        <taxon>Spermatophyta</taxon>
        <taxon>Magnoliopsida</taxon>
        <taxon>eudicotyledons</taxon>
        <taxon>Gunneridae</taxon>
        <taxon>Pentapetalae</taxon>
        <taxon>asterids</taxon>
        <taxon>lamiids</taxon>
        <taxon>Lamiales</taxon>
        <taxon>Orobanchaceae</taxon>
        <taxon>Rehmannieae</taxon>
        <taxon>Rehmannia</taxon>
    </lineage>
</organism>
<dbReference type="EMBL" id="JABTTQ020001569">
    <property type="protein sequence ID" value="KAK6130590.1"/>
    <property type="molecule type" value="Genomic_DNA"/>
</dbReference>
<dbReference type="Gene3D" id="3.30.559.10">
    <property type="entry name" value="Chloramphenicol acetyltransferase-like domain"/>
    <property type="match status" value="1"/>
</dbReference>
<feature type="region of interest" description="Disordered" evidence="4">
    <location>
        <begin position="1"/>
        <end position="24"/>
    </location>
</feature>
<evidence type="ECO:0000256" key="2">
    <source>
        <dbReference type="ARBA" id="ARBA00022679"/>
    </source>
</evidence>
<evidence type="ECO:0000313" key="6">
    <source>
        <dbReference type="Proteomes" id="UP001318860"/>
    </source>
</evidence>
<proteinExistence type="inferred from homology"/>